<dbReference type="RefSeq" id="WP_207153070.1">
    <property type="nucleotide sequence ID" value="NZ_AP024484.1"/>
</dbReference>
<dbReference type="InterPro" id="IPR017476">
    <property type="entry name" value="UDP-Glc/GDP-Man"/>
</dbReference>
<proteinExistence type="inferred from homology"/>
<protein>
    <submittedName>
        <fullName evidence="6">Nucleotide sugar dehydrogenase</fullName>
    </submittedName>
</protein>
<dbReference type="EMBL" id="AP024484">
    <property type="protein sequence ID" value="BCS85413.1"/>
    <property type="molecule type" value="Genomic_DNA"/>
</dbReference>
<sequence length="416" mass="46256">MIRKNNIKIAVIGLGYVGFPLACLFAKKFKVIGYDIDACKVKNLNMGKIGDIDVNIDIVKNLLYSGRLSLTSLQSDVADCNVYIVAVPTPADKKLKADPTLLYQSSVDLGSVLSPGNIVIYESTVWPGMTEEECVPRLEKSSRLKYNEDFFVGYSPERINPSDQEHSVANTKKVTSGSTPKAAAFVDRLYRSVLQNGTYKASSIKVAETCKMMENCQRDVLIAFANEMLGICQTLDIDFDEANKGAATKWNYVKVNPGFVGGHCIAVDPYYMIDKASAAGYNPTLLKAARRVNSKMAPKFARHVIVDIKSRGLSVGKSRVLLLGFSFKANCQDIRNTRAYDIYEMIHRYTHHITIYDPHVNADKVRGEYGVDVETDEDSLSNEGYDAVVVCTSHSVFRKPQKWLKKGGKVYTLKHI</sequence>
<dbReference type="PIRSF" id="PIRSF500136">
    <property type="entry name" value="UDP_ManNAc_DH"/>
    <property type="match status" value="1"/>
</dbReference>
<dbReference type="Pfam" id="PF00984">
    <property type="entry name" value="UDPG_MGDP_dh"/>
    <property type="match status" value="1"/>
</dbReference>
<feature type="domain" description="UDP-glucose/GDP-mannose dehydrogenase C-terminal" evidence="5">
    <location>
        <begin position="321"/>
        <end position="415"/>
    </location>
</feature>
<accession>A0ABN6EJF1</accession>
<dbReference type="PIRSF" id="PIRSF000124">
    <property type="entry name" value="UDPglc_GDPman_dh"/>
    <property type="match status" value="1"/>
</dbReference>
<name>A0ABN6EJF1_9BACT</name>
<dbReference type="InterPro" id="IPR014027">
    <property type="entry name" value="UDP-Glc/GDP-Man_DH_C"/>
</dbReference>
<evidence type="ECO:0000313" key="6">
    <source>
        <dbReference type="EMBL" id="BCS85413.1"/>
    </source>
</evidence>
<keyword evidence="3" id="KW-0520">NAD</keyword>
<gene>
    <name evidence="6" type="ORF">prwr041_13060</name>
</gene>
<evidence type="ECO:0000259" key="5">
    <source>
        <dbReference type="SMART" id="SM00984"/>
    </source>
</evidence>
<organism evidence="6 7">
    <name type="scientific">Prevotella herbatica</name>
    <dbReference type="NCBI Taxonomy" id="2801997"/>
    <lineage>
        <taxon>Bacteria</taxon>
        <taxon>Pseudomonadati</taxon>
        <taxon>Bacteroidota</taxon>
        <taxon>Bacteroidia</taxon>
        <taxon>Bacteroidales</taxon>
        <taxon>Prevotellaceae</taxon>
        <taxon>Prevotella</taxon>
    </lineage>
</organism>
<dbReference type="InterPro" id="IPR036220">
    <property type="entry name" value="UDP-Glc/GDP-Man_DH_C_sf"/>
</dbReference>
<dbReference type="InterPro" id="IPR028359">
    <property type="entry name" value="UDP_ManNAc/GlcNAc_DH"/>
</dbReference>
<dbReference type="NCBIfam" id="TIGR03026">
    <property type="entry name" value="NDP-sugDHase"/>
    <property type="match status" value="1"/>
</dbReference>
<dbReference type="InterPro" id="IPR008927">
    <property type="entry name" value="6-PGluconate_DH-like_C_sf"/>
</dbReference>
<evidence type="ECO:0000256" key="1">
    <source>
        <dbReference type="ARBA" id="ARBA00006601"/>
    </source>
</evidence>
<dbReference type="Pfam" id="PF03720">
    <property type="entry name" value="UDPG_MGDP_dh_C"/>
    <property type="match status" value="1"/>
</dbReference>
<dbReference type="SUPFAM" id="SSF52413">
    <property type="entry name" value="UDP-glucose/GDP-mannose dehydrogenase C-terminal domain"/>
    <property type="match status" value="1"/>
</dbReference>
<dbReference type="PANTHER" id="PTHR43491:SF2">
    <property type="entry name" value="UDP-N-ACETYL-D-MANNOSAMINE DEHYDROGENASE"/>
    <property type="match status" value="1"/>
</dbReference>
<evidence type="ECO:0000313" key="7">
    <source>
        <dbReference type="Proteomes" id="UP001319045"/>
    </source>
</evidence>
<dbReference type="InterPro" id="IPR014026">
    <property type="entry name" value="UDP-Glc/GDP-Man_DH_dimer"/>
</dbReference>
<dbReference type="InterPro" id="IPR036291">
    <property type="entry name" value="NAD(P)-bd_dom_sf"/>
</dbReference>
<dbReference type="SUPFAM" id="SSF51735">
    <property type="entry name" value="NAD(P)-binding Rossmann-fold domains"/>
    <property type="match status" value="1"/>
</dbReference>
<dbReference type="Gene3D" id="3.40.50.720">
    <property type="entry name" value="NAD(P)-binding Rossmann-like Domain"/>
    <property type="match status" value="2"/>
</dbReference>
<dbReference type="Proteomes" id="UP001319045">
    <property type="component" value="Chromosome"/>
</dbReference>
<dbReference type="PANTHER" id="PTHR43491">
    <property type="entry name" value="UDP-N-ACETYL-D-MANNOSAMINE DEHYDROGENASE"/>
    <property type="match status" value="1"/>
</dbReference>
<keyword evidence="7" id="KW-1185">Reference proteome</keyword>
<reference evidence="6 7" key="1">
    <citation type="journal article" date="2022" name="Int. J. Syst. Evol. Microbiol.">
        <title>Prevotella herbatica sp. nov., a plant polysaccharide-decomposing anaerobic bacterium isolated from a methanogenic reactor.</title>
        <authorList>
            <person name="Uek A."/>
            <person name="Tonouchi A."/>
            <person name="Kaku N."/>
            <person name="Ueki K."/>
        </authorList>
    </citation>
    <scope>NUCLEOTIDE SEQUENCE [LARGE SCALE GENOMIC DNA]</scope>
    <source>
        <strain evidence="6 7">WR041</strain>
    </source>
</reference>
<evidence type="ECO:0000256" key="4">
    <source>
        <dbReference type="PIRNR" id="PIRNR000124"/>
    </source>
</evidence>
<keyword evidence="2" id="KW-0560">Oxidoreductase</keyword>
<dbReference type="SMART" id="SM00984">
    <property type="entry name" value="UDPG_MGDP_dh_C"/>
    <property type="match status" value="1"/>
</dbReference>
<comment type="similarity">
    <text evidence="1 4">Belongs to the UDP-glucose/GDP-mannose dehydrogenase family.</text>
</comment>
<dbReference type="Pfam" id="PF03721">
    <property type="entry name" value="UDPG_MGDP_dh_N"/>
    <property type="match status" value="1"/>
</dbReference>
<dbReference type="InterPro" id="IPR001732">
    <property type="entry name" value="UDP-Glc/GDP-Man_DH_N"/>
</dbReference>
<evidence type="ECO:0000256" key="2">
    <source>
        <dbReference type="ARBA" id="ARBA00023002"/>
    </source>
</evidence>
<evidence type="ECO:0000256" key="3">
    <source>
        <dbReference type="ARBA" id="ARBA00023027"/>
    </source>
</evidence>
<dbReference type="SUPFAM" id="SSF48179">
    <property type="entry name" value="6-phosphogluconate dehydrogenase C-terminal domain-like"/>
    <property type="match status" value="1"/>
</dbReference>